<proteinExistence type="predicted"/>
<name>A0A367LIE6_9HYPO</name>
<organism evidence="2 3">
    <name type="scientific">Ophiocordyceps polyrhachis-furcata BCC 54312</name>
    <dbReference type="NCBI Taxonomy" id="1330021"/>
    <lineage>
        <taxon>Eukaryota</taxon>
        <taxon>Fungi</taxon>
        <taxon>Dikarya</taxon>
        <taxon>Ascomycota</taxon>
        <taxon>Pezizomycotina</taxon>
        <taxon>Sordariomycetes</taxon>
        <taxon>Hypocreomycetidae</taxon>
        <taxon>Hypocreales</taxon>
        <taxon>Ophiocordycipitaceae</taxon>
        <taxon>Ophiocordyceps</taxon>
    </lineage>
</organism>
<dbReference type="EMBL" id="LKCN02000004">
    <property type="protein sequence ID" value="RCI14191.1"/>
    <property type="molecule type" value="Genomic_DNA"/>
</dbReference>
<reference evidence="2 3" key="1">
    <citation type="journal article" date="2015" name="BMC Genomics">
        <title>Insights from the genome of Ophiocordyceps polyrhachis-furcata to pathogenicity and host specificity in insect fungi.</title>
        <authorList>
            <person name="Wichadakul D."/>
            <person name="Kobmoo N."/>
            <person name="Ingsriswang S."/>
            <person name="Tangphatsornruang S."/>
            <person name="Chantasingh D."/>
            <person name="Luangsa-ard J.J."/>
            <person name="Eurwilaichitr L."/>
        </authorList>
    </citation>
    <scope>NUCLEOTIDE SEQUENCE [LARGE SCALE GENOMIC DNA]</scope>
    <source>
        <strain evidence="2 3">BCC 54312</strain>
    </source>
</reference>
<dbReference type="AlphaFoldDB" id="A0A367LIE6"/>
<comment type="caution">
    <text evidence="2">The sequence shown here is derived from an EMBL/GenBank/DDBJ whole genome shotgun (WGS) entry which is preliminary data.</text>
</comment>
<evidence type="ECO:0000313" key="3">
    <source>
        <dbReference type="Proteomes" id="UP000253664"/>
    </source>
</evidence>
<accession>A0A367LIE6</accession>
<feature type="non-terminal residue" evidence="2">
    <location>
        <position position="1"/>
    </location>
</feature>
<keyword evidence="3" id="KW-1185">Reference proteome</keyword>
<evidence type="ECO:0000256" key="1">
    <source>
        <dbReference type="SAM" id="MobiDB-lite"/>
    </source>
</evidence>
<dbReference type="Proteomes" id="UP000253664">
    <property type="component" value="Unassembled WGS sequence"/>
</dbReference>
<sequence>GVRGFRGASRGSPSYTPLSPGYACPGPGCARSSTARANSDEKPIDDNNNDYESGLGARGPYRGYGLGDPYNSDSNVIEVLAKR</sequence>
<protein>
    <submittedName>
        <fullName evidence="2">Uncharacterized protein</fullName>
    </submittedName>
</protein>
<gene>
    <name evidence="2" type="ORF">L249_5969</name>
</gene>
<evidence type="ECO:0000313" key="2">
    <source>
        <dbReference type="EMBL" id="RCI14191.1"/>
    </source>
</evidence>
<feature type="region of interest" description="Disordered" evidence="1">
    <location>
        <begin position="1"/>
        <end position="73"/>
    </location>
</feature>